<name>A0AAD4E6C2_9AGAM</name>
<dbReference type="EMBL" id="JABBWK010000026">
    <property type="protein sequence ID" value="KAG1900548.1"/>
    <property type="molecule type" value="Genomic_DNA"/>
</dbReference>
<accession>A0AAD4E6C2</accession>
<evidence type="ECO:0000313" key="2">
    <source>
        <dbReference type="EMBL" id="KAG1900548.1"/>
    </source>
</evidence>
<feature type="region of interest" description="Disordered" evidence="1">
    <location>
        <begin position="1"/>
        <end position="23"/>
    </location>
</feature>
<comment type="caution">
    <text evidence="2">The sequence shown here is derived from an EMBL/GenBank/DDBJ whole genome shotgun (WGS) entry which is preliminary data.</text>
</comment>
<evidence type="ECO:0000256" key="1">
    <source>
        <dbReference type="SAM" id="MobiDB-lite"/>
    </source>
</evidence>
<protein>
    <submittedName>
        <fullName evidence="2">Uncharacterized protein</fullName>
    </submittedName>
</protein>
<gene>
    <name evidence="2" type="ORF">F5891DRAFT_980143</name>
</gene>
<dbReference type="RefSeq" id="XP_041226124.1">
    <property type="nucleotide sequence ID" value="XM_041376976.1"/>
</dbReference>
<evidence type="ECO:0000313" key="3">
    <source>
        <dbReference type="Proteomes" id="UP001195769"/>
    </source>
</evidence>
<reference evidence="2" key="1">
    <citation type="journal article" date="2020" name="New Phytol.">
        <title>Comparative genomics reveals dynamic genome evolution in host specialist ectomycorrhizal fungi.</title>
        <authorList>
            <person name="Lofgren L.A."/>
            <person name="Nguyen N.H."/>
            <person name="Vilgalys R."/>
            <person name="Ruytinx J."/>
            <person name="Liao H.L."/>
            <person name="Branco S."/>
            <person name="Kuo A."/>
            <person name="LaButti K."/>
            <person name="Lipzen A."/>
            <person name="Andreopoulos W."/>
            <person name="Pangilinan J."/>
            <person name="Riley R."/>
            <person name="Hundley H."/>
            <person name="Na H."/>
            <person name="Barry K."/>
            <person name="Grigoriev I.V."/>
            <person name="Stajich J.E."/>
            <person name="Kennedy P.G."/>
        </authorList>
    </citation>
    <scope>NUCLEOTIDE SEQUENCE</scope>
    <source>
        <strain evidence="2">FC203</strain>
    </source>
</reference>
<dbReference type="GeneID" id="64671274"/>
<dbReference type="AlphaFoldDB" id="A0AAD4E6C2"/>
<dbReference type="Proteomes" id="UP001195769">
    <property type="component" value="Unassembled WGS sequence"/>
</dbReference>
<sequence length="350" mass="38377">MDNNDIRSDGPPRSKTPRESTGPWFTVQWYNDHELTDMEKKSIAATGADSPLGSDKGANLCLRNKYKKVKASFGSTGAGVMPNEGSQAKNLLDTALLELPWYKDLDTIWHSNPLMAMTTHSSKPGIDHATPLSSPPIPPTFSHRIPPTFSQHSAITSPQHSANVQPSHPPNVQPLYSPNIQPLHPPNLSYPVPLHHAPPVPPNANILAGGQYPPAVLQQPPPAPSYLPPEVHLPGLLSDDDDAKNNFSFDRRLGDPAKDDDMILNDASPVVGKKHQLPSMPSPPPNVPELFKGAEALKLWEPTQTAVRDVVQRVDTTIDDVQHYFVRQQLEEEEDEVRRVAAGGTSERQD</sequence>
<proteinExistence type="predicted"/>
<keyword evidence="3" id="KW-1185">Reference proteome</keyword>
<organism evidence="2 3">
    <name type="scientific">Suillus fuscotomentosus</name>
    <dbReference type="NCBI Taxonomy" id="1912939"/>
    <lineage>
        <taxon>Eukaryota</taxon>
        <taxon>Fungi</taxon>
        <taxon>Dikarya</taxon>
        <taxon>Basidiomycota</taxon>
        <taxon>Agaricomycotina</taxon>
        <taxon>Agaricomycetes</taxon>
        <taxon>Agaricomycetidae</taxon>
        <taxon>Boletales</taxon>
        <taxon>Suillineae</taxon>
        <taxon>Suillaceae</taxon>
        <taxon>Suillus</taxon>
    </lineage>
</organism>
<feature type="compositionally biased region" description="Basic and acidic residues" evidence="1">
    <location>
        <begin position="1"/>
        <end position="18"/>
    </location>
</feature>